<dbReference type="EMBL" id="LLZU01000003">
    <property type="protein sequence ID" value="KRV50892.1"/>
    <property type="molecule type" value="Genomic_DNA"/>
</dbReference>
<dbReference type="SUPFAM" id="SSF48452">
    <property type="entry name" value="TPR-like"/>
    <property type="match status" value="3"/>
</dbReference>
<dbReference type="InterPro" id="IPR011990">
    <property type="entry name" value="TPR-like_helical_dom_sf"/>
</dbReference>
<dbReference type="InterPro" id="IPR053137">
    <property type="entry name" value="NLR-like"/>
</dbReference>
<dbReference type="PANTHER" id="PTHR46082:SF6">
    <property type="entry name" value="AAA+ ATPASE DOMAIN-CONTAINING PROTEIN-RELATED"/>
    <property type="match status" value="1"/>
</dbReference>
<dbReference type="OrthoDB" id="580767at2"/>
<organism evidence="1 2">
    <name type="scientific">Wenjunlia vitaminophila</name>
    <name type="common">Streptomyces vitaminophilus</name>
    <dbReference type="NCBI Taxonomy" id="76728"/>
    <lineage>
        <taxon>Bacteria</taxon>
        <taxon>Bacillati</taxon>
        <taxon>Actinomycetota</taxon>
        <taxon>Actinomycetes</taxon>
        <taxon>Kitasatosporales</taxon>
        <taxon>Streptomycetaceae</taxon>
        <taxon>Wenjunlia</taxon>
    </lineage>
</organism>
<dbReference type="PANTHER" id="PTHR46082">
    <property type="entry name" value="ATP/GTP-BINDING PROTEIN-RELATED"/>
    <property type="match status" value="1"/>
</dbReference>
<name>A0A0T6LYR3_WENVI</name>
<protein>
    <recommendedName>
        <fullName evidence="3">Tetratricopeptide repeat protein</fullName>
    </recommendedName>
</protein>
<reference evidence="1 2" key="1">
    <citation type="submission" date="2015-10" db="EMBL/GenBank/DDBJ databases">
        <title>Draft genome sequence of pyrrolomycin-producing Streptomyces vitaminophilus.</title>
        <authorList>
            <person name="Graham D.E."/>
            <person name="Mahan K.M."/>
            <person name="Klingeman D.M."/>
            <person name="Hettich R.L."/>
            <person name="Parry R.J."/>
        </authorList>
    </citation>
    <scope>NUCLEOTIDE SEQUENCE [LARGE SCALE GENOMIC DNA]</scope>
    <source>
        <strain evidence="1 2">ATCC 31673</strain>
    </source>
</reference>
<dbReference type="Pfam" id="PF13374">
    <property type="entry name" value="TPR_10"/>
    <property type="match status" value="1"/>
</dbReference>
<dbReference type="RefSeq" id="WP_058032759.1">
    <property type="nucleotide sequence ID" value="NZ_LLZU01000003.1"/>
</dbReference>
<dbReference type="Proteomes" id="UP000050867">
    <property type="component" value="Unassembled WGS sequence"/>
</dbReference>
<dbReference type="Gene3D" id="1.25.40.10">
    <property type="entry name" value="Tetratricopeptide repeat domain"/>
    <property type="match status" value="2"/>
</dbReference>
<dbReference type="Pfam" id="PF13424">
    <property type="entry name" value="TPR_12"/>
    <property type="match status" value="4"/>
</dbReference>
<proteinExistence type="predicted"/>
<dbReference type="Gene3D" id="3.40.50.300">
    <property type="entry name" value="P-loop containing nucleotide triphosphate hydrolases"/>
    <property type="match status" value="1"/>
</dbReference>
<keyword evidence="2" id="KW-1185">Reference proteome</keyword>
<evidence type="ECO:0000313" key="2">
    <source>
        <dbReference type="Proteomes" id="UP000050867"/>
    </source>
</evidence>
<dbReference type="InterPro" id="IPR027417">
    <property type="entry name" value="P-loop_NTPase"/>
</dbReference>
<sequence length="777" mass="84120">MHNLSHAHAPILGRDAELAWLDQVVREGNSVITQAVHGLGGVGKSTLALHYARAHRQDHTLTWWITADSPERITAGLAALAERLQARPTSHVSTANQATWALTWLQTHPGWLLVLDNVEDPAHLEPHLGQLDAGHVLITSRRATGWRHLAHPVRIDVLAPGPAADLLGRASGHTSPDHRPALTELAADLGYLPLALEQAGAYITRHHVSITTYRERLAHHPARIHATPARAGQHEATVARVWHLTLDSIAAQDPLAVRLLSVLAWLAPDQLPRDVLTVLGQDVLAVDEALALLADYSMITLTPDTVSVHRLVQTTTRTIDPHDPHRTQDAVTTARHHATALLNAALPDGDPEVDLGAWPRWKALLPHIHAHAALTEPRHDPPGTDRLFSMTALFLARQGQTDLAVAYGERAVHTAARLHGTLHPDTLASRNNLAMAHQAAGDPNSAIPLHESVLADSVRTLGPDHPYTLNSRNNLARAYHAANDVDRAISLHESILADSARVLGPDHPLTLTTRNNLARAYQAADDVDRAIPLHESVLADSARVLGPDHPLTLTTRDYLASAYQAAGHLDRAIEVFESVIADCERVLGPRDPQTLASRGGLASAYQAAGDLDRAIPLHESILADLERVLGPDHPDTLHSRNNLGIAYWKAGDAARAIPLHESVLADFEHLLGPDHPNTLATRDYLASAHRAAGDLDRAIPLYESVLADCERVLGPDRSLTLITRGNLASAYEAAGDLDRAVPLLETTVRTAERVLGPEHPSTTVFREILQRALTGDG</sequence>
<dbReference type="STRING" id="76728.AQ490_13140"/>
<evidence type="ECO:0000313" key="1">
    <source>
        <dbReference type="EMBL" id="KRV50892.1"/>
    </source>
</evidence>
<dbReference type="PRINTS" id="PR00364">
    <property type="entry name" value="DISEASERSIST"/>
</dbReference>
<gene>
    <name evidence="1" type="ORF">AQ490_13140</name>
</gene>
<evidence type="ECO:0008006" key="3">
    <source>
        <dbReference type="Google" id="ProtNLM"/>
    </source>
</evidence>
<comment type="caution">
    <text evidence="1">The sequence shown here is derived from an EMBL/GenBank/DDBJ whole genome shotgun (WGS) entry which is preliminary data.</text>
</comment>
<accession>A0A0T6LYR3</accession>
<dbReference type="AlphaFoldDB" id="A0A0T6LYR3"/>
<dbReference type="eggNOG" id="COG0457">
    <property type="taxonomic scope" value="Bacteria"/>
</dbReference>
<dbReference type="SUPFAM" id="SSF52540">
    <property type="entry name" value="P-loop containing nucleoside triphosphate hydrolases"/>
    <property type="match status" value="1"/>
</dbReference>